<dbReference type="Pfam" id="PF05994">
    <property type="entry name" value="FragX_IP"/>
    <property type="match status" value="1"/>
</dbReference>
<sequence length="1718" mass="198972">MLIAIKEKLHKPQKDEARNQYDKKITLILFDITVKLRSFVADCQKTRDMSGEVVSFADAIGNVELLDEIPLPDCQPVVEALPQTLRYRANFDTNFEDRSAFITGISKYIEEATRHAELNEILLEGERHAINLYTWRCCSRAVPMAKSNEQPNRAEIYDKIVEVLQPEVKKLLQLMYFQDRATKRFCEEVKRLSHSEKRKDFVSEAYLLSLGKLINMFAVLDELKNMKASIKNDYSTYRRAAQFLQVMSDSQTLQESQNLSMFLATQNKIKDSLRSQLQAIEGYDELLADVVNICMHFYDNRLYVTPAEKHMLIKIMGFGICLIDDNQGNLIKLDQKKRLINLSKLDRTFKYCLINLQQLEVVPLFGDMQVMPFAFIKRCASYEASRWPLANVESTQCPINIIELLRTFREEHDEFVTRLARIHNKIAVYDKNVVRSVDENRHLTEMALQGLQLLSNWTSTVLELYSWKLLHPTDPHQSADCPPTAEEYERATRYNYSSEEKFAVIEKKYNFATFLQIISMVKGLQSLMGKMEAEFQLAIRKSVYYDTQEFVQITLREPLRKATKNKKELIRTILQSVRDTVIDSSNAPELYEDIYGTRSRRDTGSNSVEFHIEPRAVPPSYTQLYMMRTMLESLVSDRSSGRKTIRKDIDGQHLSIISEFLRNSHYWNALLNFNEMLSMCCDMSQLWFREFYLEMTMGQRIQFPIEMSMPWILTDHVLQTKNPSYIECILYQLDLYNDSAECAMTRFEKQFLYDEVEAEVNLCFDQFVYRLSVQIFSHYKQLAASMLLDKRFKSDCSMHGINVPFVFSTRYETLMKQRHFQLLGRSIDLNRLLTQRINAFFLKSLDLAINRFEATALTGIVELDGLIHVNRLCHKLLKNHLQGLTDFDDLYQEANHSISAPYGRITLHVFWELNYDFLTNYCYNGSTNRFVRSRASSNSASAAQRDKPPQASAYFFWGSKAFNTAFSNIYTMYCGFVGVPHFHAMAKLLKYNGIAVILEELLKVSENLLQNSILQPLKSVAKLIPKVCRLPLYDYGSPGVLAFYYAQLKNLIHNNDLKMEIFQACREMGNLMLFCLWLEKSLSQEEVSDLLHAAPFQNIIPRPYCKENEKPEMKIKRLEQKYANLHVSNIMERYGSEKQASIAQDCDLLTKERLCCGLSIFEVILMRIKSFLTDPIWSGSMLPANSVMTIDECSEFHRLWSALQFLFCMPPRENEITVEELFGEGLNWCGCALIVLLDQRRRFEIVDFCYHILRVQRVDGCDDIVPGVGQLTRMVERIRVFQILNGCIFGVICKYLRFGDFNDTVPAERIKYFQPPLKQAKHISQYTITAIFKLLHVVILSIVIILSNSRNMKEEDVYETSDLPECEQHIKTEEVFESEHIDSISISPLAAYEVFKAKTLESDQAELGEYYRGYDHKSQVTEESISEKYHRLKREVDELVKSISSVKESSQSANTAEMLNNEKLTLEEADAMQHMLKKLQVEQVIGASSTSIANEQENRLMLITEAFENLKKISPPKKDGKAVQPEEETARNKITFEFYPNKEQHAFNDQARISQLESRIAQFEALLGVDKKNMDALDELKLQVEMLDTNHLDTIEARLSAISSKMSVIKEKKPSLDSEQEKKIEELYDMMKKWDSTCDSLPLIVDRLQSLQVLHEQAVQFSQYLTYLDGVQQDISKSVGNCSTLLTEVQNVFGKNMEVIKENFEAIKRRIAALKNQS</sequence>
<evidence type="ECO:0000256" key="5">
    <source>
        <dbReference type="ARBA" id="ARBA00025790"/>
    </source>
</evidence>
<evidence type="ECO:0000313" key="9">
    <source>
        <dbReference type="Proteomes" id="UP000054826"/>
    </source>
</evidence>
<feature type="coiled-coil region" evidence="6">
    <location>
        <begin position="1422"/>
        <end position="1449"/>
    </location>
</feature>
<evidence type="ECO:0000256" key="1">
    <source>
        <dbReference type="ARBA" id="ARBA00004496"/>
    </source>
</evidence>
<keyword evidence="4" id="KW-0243">Dynein</keyword>
<dbReference type="InterPro" id="IPR009828">
    <property type="entry name" value="CYRIA/CYRIB_Rac1-bd"/>
</dbReference>
<dbReference type="EMBL" id="JYDV01000005">
    <property type="protein sequence ID" value="KRZ44666.1"/>
    <property type="molecule type" value="Genomic_DNA"/>
</dbReference>
<dbReference type="InterPro" id="IPR008081">
    <property type="entry name" value="Cytoplasmic_FMR1-int"/>
</dbReference>
<dbReference type="GO" id="GO:0005869">
    <property type="term" value="C:dynactin complex"/>
    <property type="evidence" value="ECO:0007669"/>
    <property type="project" value="InterPro"/>
</dbReference>
<dbReference type="PRINTS" id="PR01698">
    <property type="entry name" value="CYTOFMRPINTP"/>
</dbReference>
<gene>
    <name evidence="8" type="primary">Sra-1</name>
    <name evidence="8" type="ORF">T4C_6140</name>
</gene>
<dbReference type="Pfam" id="PF07159">
    <property type="entry name" value="CYRIA-B_Rac1-bd"/>
    <property type="match status" value="1"/>
</dbReference>
<dbReference type="Pfam" id="PF04912">
    <property type="entry name" value="Dynamitin"/>
    <property type="match status" value="1"/>
</dbReference>
<comment type="subcellular location">
    <subcellularLocation>
        <location evidence="1">Cytoplasm</location>
    </subcellularLocation>
</comment>
<dbReference type="InterPro" id="IPR028133">
    <property type="entry name" value="Dynamitin"/>
</dbReference>
<feature type="domain" description="CYRIA/CYRIB Rac1 binding" evidence="7">
    <location>
        <begin position="111"/>
        <end position="324"/>
    </location>
</feature>
<accession>A0A0V1KBR5</accession>
<dbReference type="GO" id="GO:0031267">
    <property type="term" value="F:small GTPase binding"/>
    <property type="evidence" value="ECO:0007669"/>
    <property type="project" value="InterPro"/>
</dbReference>
<keyword evidence="6" id="KW-0175">Coiled coil</keyword>
<organism evidence="8 9">
    <name type="scientific">Trichinella pseudospiralis</name>
    <name type="common">Parasitic roundworm</name>
    <dbReference type="NCBI Taxonomy" id="6337"/>
    <lineage>
        <taxon>Eukaryota</taxon>
        <taxon>Metazoa</taxon>
        <taxon>Ecdysozoa</taxon>
        <taxon>Nematoda</taxon>
        <taxon>Enoplea</taxon>
        <taxon>Dorylaimia</taxon>
        <taxon>Trichinellida</taxon>
        <taxon>Trichinellidae</taxon>
        <taxon>Trichinella</taxon>
    </lineage>
</organism>
<dbReference type="Proteomes" id="UP000054826">
    <property type="component" value="Unassembled WGS sequence"/>
</dbReference>
<dbReference type="GO" id="GO:0030286">
    <property type="term" value="C:dynein complex"/>
    <property type="evidence" value="ECO:0007669"/>
    <property type="project" value="UniProtKB-KW"/>
</dbReference>
<comment type="similarity">
    <text evidence="2">Belongs to the dynactin subunit 2 family.</text>
</comment>
<evidence type="ECO:0000256" key="6">
    <source>
        <dbReference type="SAM" id="Coils"/>
    </source>
</evidence>
<evidence type="ECO:0000256" key="3">
    <source>
        <dbReference type="ARBA" id="ARBA00022490"/>
    </source>
</evidence>
<comment type="caution">
    <text evidence="8">The sequence shown here is derived from an EMBL/GenBank/DDBJ whole genome shotgun (WGS) entry which is preliminary data.</text>
</comment>
<comment type="similarity">
    <text evidence="5">Belongs to the CYFIP family.</text>
</comment>
<keyword evidence="3" id="KW-0963">Cytoplasm</keyword>
<proteinExistence type="inferred from homology"/>
<name>A0A0V1KBR5_TRIPS</name>
<protein>
    <submittedName>
        <fullName evidence="8">Cytoplasmic FMR1-interacting protein</fullName>
    </submittedName>
</protein>
<dbReference type="GO" id="GO:0030833">
    <property type="term" value="P:regulation of actin filament polymerization"/>
    <property type="evidence" value="ECO:0007669"/>
    <property type="project" value="InterPro"/>
</dbReference>
<dbReference type="GO" id="GO:0005737">
    <property type="term" value="C:cytoplasm"/>
    <property type="evidence" value="ECO:0007669"/>
    <property type="project" value="UniProtKB-SubCell"/>
</dbReference>
<evidence type="ECO:0000256" key="4">
    <source>
        <dbReference type="ARBA" id="ARBA00023017"/>
    </source>
</evidence>
<reference evidence="8 9" key="1">
    <citation type="submission" date="2015-01" db="EMBL/GenBank/DDBJ databases">
        <title>Evolution of Trichinella species and genotypes.</title>
        <authorList>
            <person name="Korhonen P.K."/>
            <person name="Edoardo P."/>
            <person name="Giuseppe L.R."/>
            <person name="Gasser R.B."/>
        </authorList>
    </citation>
    <scope>NUCLEOTIDE SEQUENCE [LARGE SCALE GENOMIC DNA]</scope>
    <source>
        <strain evidence="8">ISS176</strain>
    </source>
</reference>
<dbReference type="GO" id="GO:0007017">
    <property type="term" value="P:microtubule-based process"/>
    <property type="evidence" value="ECO:0007669"/>
    <property type="project" value="InterPro"/>
</dbReference>
<evidence type="ECO:0000256" key="2">
    <source>
        <dbReference type="ARBA" id="ARBA00006176"/>
    </source>
</evidence>
<evidence type="ECO:0000259" key="7">
    <source>
        <dbReference type="Pfam" id="PF07159"/>
    </source>
</evidence>
<evidence type="ECO:0000313" key="8">
    <source>
        <dbReference type="EMBL" id="KRZ44666.1"/>
    </source>
</evidence>
<dbReference type="PANTHER" id="PTHR12195">
    <property type="entry name" value="CYTOPLASMIC FMR1-INTERACTING PROTEIN-RELATED"/>
    <property type="match status" value="1"/>
</dbReference>